<evidence type="ECO:0000256" key="3">
    <source>
        <dbReference type="ARBA" id="ARBA00011245"/>
    </source>
</evidence>
<evidence type="ECO:0000256" key="1">
    <source>
        <dbReference type="ARBA" id="ARBA00004496"/>
    </source>
</evidence>
<name>A0A6P1ZIE2_9BACT</name>
<dbReference type="PRINTS" id="PR01038">
    <property type="entry name" value="TRNASYNTHARG"/>
</dbReference>
<feature type="short sequence motif" description="'HIGH' region" evidence="11">
    <location>
        <begin position="124"/>
        <end position="134"/>
    </location>
</feature>
<evidence type="ECO:0000256" key="4">
    <source>
        <dbReference type="ARBA" id="ARBA00022490"/>
    </source>
</evidence>
<comment type="subcellular location">
    <subcellularLocation>
        <location evidence="1 11">Cytoplasm</location>
    </subcellularLocation>
</comment>
<dbReference type="FunFam" id="1.10.730.10:FF:000008">
    <property type="entry name" value="Arginine--tRNA ligase"/>
    <property type="match status" value="1"/>
</dbReference>
<dbReference type="Gene3D" id="3.40.50.620">
    <property type="entry name" value="HUPs"/>
    <property type="match status" value="1"/>
</dbReference>
<dbReference type="InterPro" id="IPR014729">
    <property type="entry name" value="Rossmann-like_a/b/a_fold"/>
</dbReference>
<dbReference type="AlphaFoldDB" id="A0A6P1ZIE2"/>
<evidence type="ECO:0000256" key="7">
    <source>
        <dbReference type="ARBA" id="ARBA00022840"/>
    </source>
</evidence>
<dbReference type="Pfam" id="PF05746">
    <property type="entry name" value="DALR_1"/>
    <property type="match status" value="1"/>
</dbReference>
<dbReference type="Pfam" id="PF03485">
    <property type="entry name" value="Arg_tRNA_synt_N"/>
    <property type="match status" value="1"/>
</dbReference>
<dbReference type="SUPFAM" id="SSF47323">
    <property type="entry name" value="Anticodon-binding domain of a subclass of class I aminoacyl-tRNA synthetases"/>
    <property type="match status" value="1"/>
</dbReference>
<dbReference type="InterPro" id="IPR001412">
    <property type="entry name" value="aa-tRNA-synth_I_CS"/>
</dbReference>
<keyword evidence="7 11" id="KW-0067">ATP-binding</keyword>
<dbReference type="SMART" id="SM00836">
    <property type="entry name" value="DALR_1"/>
    <property type="match status" value="1"/>
</dbReference>
<comment type="catalytic activity">
    <reaction evidence="10 11">
        <text>tRNA(Arg) + L-arginine + ATP = L-arginyl-tRNA(Arg) + AMP + diphosphate</text>
        <dbReference type="Rhea" id="RHEA:20301"/>
        <dbReference type="Rhea" id="RHEA-COMP:9658"/>
        <dbReference type="Rhea" id="RHEA-COMP:9673"/>
        <dbReference type="ChEBI" id="CHEBI:30616"/>
        <dbReference type="ChEBI" id="CHEBI:32682"/>
        <dbReference type="ChEBI" id="CHEBI:33019"/>
        <dbReference type="ChEBI" id="CHEBI:78442"/>
        <dbReference type="ChEBI" id="CHEBI:78513"/>
        <dbReference type="ChEBI" id="CHEBI:456215"/>
        <dbReference type="EC" id="6.1.1.19"/>
    </reaction>
</comment>
<dbReference type="CDD" id="cd00671">
    <property type="entry name" value="ArgRS_core"/>
    <property type="match status" value="1"/>
</dbReference>
<evidence type="ECO:0000259" key="13">
    <source>
        <dbReference type="SMART" id="SM00836"/>
    </source>
</evidence>
<dbReference type="GO" id="GO:0006420">
    <property type="term" value="P:arginyl-tRNA aminoacylation"/>
    <property type="evidence" value="ECO:0007669"/>
    <property type="project" value="UniProtKB-UniRule"/>
</dbReference>
<comment type="caution">
    <text evidence="15">The sequence shown here is derived from an EMBL/GenBank/DDBJ whole genome shotgun (WGS) entry which is preliminary data.</text>
</comment>
<dbReference type="InterPro" id="IPR036695">
    <property type="entry name" value="Arg-tRNA-synth_N_sf"/>
</dbReference>
<evidence type="ECO:0000256" key="9">
    <source>
        <dbReference type="ARBA" id="ARBA00023146"/>
    </source>
</evidence>
<dbReference type="InterPro" id="IPR005148">
    <property type="entry name" value="Arg-tRNA-synth_N"/>
</dbReference>
<keyword evidence="6 11" id="KW-0547">Nucleotide-binding</keyword>
<sequence length="559" mass="60999">MRALTLFTQLLSDHVRQAGLQWPDKASLEPPKDKKFGDLASNLAMVLAGQAKAKPRDIAQRMADDLATHPEIDSVEIAGPGFVNVTFSPAFWQQSVPEILRAGDEYGHVDVGAGKKVQVEYVSANPTGPLHIGHGRGAALGDSIARILRFTGHDVETEYYLNDAGRQMNLLGMSVWVRLKQSLGMDVALPEDCYKGDYIEDIAADVLKDHPELADAAKSDDADVIASALDICRVAAMTEILNGIKKDLADFGVEHQVWFSELSLVETGVVEKTLAALKEQGRAYEEDGAFWFKSTLFGDDKDRVLRKSDGSLTYFASDIAYHANKYARGFDLVVDVWGADHHGYIPRMKAAVEALGKSRDALEVVLVQLVNLLRGGEQIAMSTRAGEFETLADVVHEVGSDAARFIFLSRKSDSKLDFDLELVKAKTMDNPVFYVQYAHARIHSLMRKAVEEGRTIPDASDATPETLAALNTPEDIALLRLLDQFPDAVSAAARTLSPHHVSGYLLELAGSLHRYYTAHPVLAAGDERTVVARLLLLATVAQVVRTGLGLLGVSAPDRM</sequence>
<dbReference type="NCBIfam" id="TIGR00456">
    <property type="entry name" value="argS"/>
    <property type="match status" value="1"/>
</dbReference>
<keyword evidence="4 11" id="KW-0963">Cytoplasm</keyword>
<evidence type="ECO:0000256" key="11">
    <source>
        <dbReference type="HAMAP-Rule" id="MF_00123"/>
    </source>
</evidence>
<evidence type="ECO:0000256" key="10">
    <source>
        <dbReference type="ARBA" id="ARBA00049339"/>
    </source>
</evidence>
<dbReference type="InterPro" id="IPR001278">
    <property type="entry name" value="Arg-tRNA-ligase"/>
</dbReference>
<organism evidence="15 16">
    <name type="scientific">Oceanidesulfovibrio marinus</name>
    <dbReference type="NCBI Taxonomy" id="370038"/>
    <lineage>
        <taxon>Bacteria</taxon>
        <taxon>Pseudomonadati</taxon>
        <taxon>Thermodesulfobacteriota</taxon>
        <taxon>Desulfovibrionia</taxon>
        <taxon>Desulfovibrionales</taxon>
        <taxon>Desulfovibrionaceae</taxon>
        <taxon>Oceanidesulfovibrio</taxon>
    </lineage>
</organism>
<evidence type="ECO:0000256" key="8">
    <source>
        <dbReference type="ARBA" id="ARBA00022917"/>
    </source>
</evidence>
<dbReference type="PANTHER" id="PTHR11956">
    <property type="entry name" value="ARGINYL-TRNA SYNTHETASE"/>
    <property type="match status" value="1"/>
</dbReference>
<dbReference type="RefSeq" id="WP_144304879.1">
    <property type="nucleotide sequence ID" value="NZ_QMIF01000004.1"/>
</dbReference>
<dbReference type="GO" id="GO:0005524">
    <property type="term" value="F:ATP binding"/>
    <property type="evidence" value="ECO:0007669"/>
    <property type="project" value="UniProtKB-UniRule"/>
</dbReference>
<dbReference type="FunFam" id="3.40.50.620:FF:000062">
    <property type="entry name" value="Arginine--tRNA ligase"/>
    <property type="match status" value="1"/>
</dbReference>
<comment type="similarity">
    <text evidence="2 11 12">Belongs to the class-I aminoacyl-tRNA synthetase family.</text>
</comment>
<feature type="domain" description="Arginyl tRNA synthetase N-terminal" evidence="14">
    <location>
        <begin position="5"/>
        <end position="87"/>
    </location>
</feature>
<keyword evidence="9 11" id="KW-0030">Aminoacyl-tRNA synthetase</keyword>
<dbReference type="PANTHER" id="PTHR11956:SF5">
    <property type="entry name" value="ARGININE--TRNA LIGASE, CYTOPLASMIC"/>
    <property type="match status" value="1"/>
</dbReference>
<comment type="subunit">
    <text evidence="3 11">Monomer.</text>
</comment>
<gene>
    <name evidence="11" type="primary">argS</name>
    <name evidence="15" type="ORF">DQK91_08265</name>
</gene>
<dbReference type="Proteomes" id="UP000434052">
    <property type="component" value="Unassembled WGS sequence"/>
</dbReference>
<reference evidence="15 16" key="1">
    <citation type="submission" date="2018-06" db="EMBL/GenBank/DDBJ databases">
        <title>Complete genome of Desulfovibrio marinus P48SEP.</title>
        <authorList>
            <person name="Crispim J.S."/>
            <person name="Vidigal P.M.P."/>
            <person name="Silva L.C.F."/>
            <person name="Araujo L.C."/>
            <person name="Laguardia C.N."/>
            <person name="Dias R.S."/>
            <person name="Sousa M.P."/>
            <person name="Paula S.O."/>
            <person name="Silva C."/>
        </authorList>
    </citation>
    <scope>NUCLEOTIDE SEQUENCE [LARGE SCALE GENOMIC DNA]</scope>
    <source>
        <strain evidence="15 16">P48SEP</strain>
    </source>
</reference>
<protein>
    <recommendedName>
        <fullName evidence="11">Arginine--tRNA ligase</fullName>
        <ecNumber evidence="11">6.1.1.19</ecNumber>
    </recommendedName>
    <alternativeName>
        <fullName evidence="11">Arginyl-tRNA synthetase</fullName>
        <shortName evidence="11">ArgRS</shortName>
    </alternativeName>
</protein>
<dbReference type="SUPFAM" id="SSF55190">
    <property type="entry name" value="Arginyl-tRNA synthetase (ArgRS), N-terminal 'additional' domain"/>
    <property type="match status" value="1"/>
</dbReference>
<evidence type="ECO:0000256" key="5">
    <source>
        <dbReference type="ARBA" id="ARBA00022598"/>
    </source>
</evidence>
<dbReference type="PROSITE" id="PS00178">
    <property type="entry name" value="AA_TRNA_LIGASE_I"/>
    <property type="match status" value="1"/>
</dbReference>
<dbReference type="InterPro" id="IPR009080">
    <property type="entry name" value="tRNAsynth_Ia_anticodon-bd"/>
</dbReference>
<evidence type="ECO:0000259" key="14">
    <source>
        <dbReference type="SMART" id="SM01016"/>
    </source>
</evidence>
<accession>A0A6P1ZIE2</accession>
<evidence type="ECO:0000313" key="16">
    <source>
        <dbReference type="Proteomes" id="UP000434052"/>
    </source>
</evidence>
<dbReference type="Gene3D" id="3.30.1360.70">
    <property type="entry name" value="Arginyl tRNA synthetase N-terminal domain"/>
    <property type="match status" value="1"/>
</dbReference>
<dbReference type="OrthoDB" id="9803211at2"/>
<dbReference type="InterPro" id="IPR008909">
    <property type="entry name" value="DALR_anticod-bd"/>
</dbReference>
<proteinExistence type="inferred from homology"/>
<feature type="domain" description="DALR anticodon binding" evidence="13">
    <location>
        <begin position="435"/>
        <end position="559"/>
    </location>
</feature>
<dbReference type="Gene3D" id="1.10.730.10">
    <property type="entry name" value="Isoleucyl-tRNA Synthetase, Domain 1"/>
    <property type="match status" value="1"/>
</dbReference>
<dbReference type="Pfam" id="PF00750">
    <property type="entry name" value="tRNA-synt_1d"/>
    <property type="match status" value="1"/>
</dbReference>
<keyword evidence="5 11" id="KW-0436">Ligase</keyword>
<dbReference type="SMART" id="SM01016">
    <property type="entry name" value="Arg_tRNA_synt_N"/>
    <property type="match status" value="1"/>
</dbReference>
<dbReference type="SUPFAM" id="SSF52374">
    <property type="entry name" value="Nucleotidylyl transferase"/>
    <property type="match status" value="1"/>
</dbReference>
<evidence type="ECO:0000256" key="6">
    <source>
        <dbReference type="ARBA" id="ARBA00022741"/>
    </source>
</evidence>
<evidence type="ECO:0000256" key="12">
    <source>
        <dbReference type="RuleBase" id="RU363038"/>
    </source>
</evidence>
<dbReference type="InterPro" id="IPR035684">
    <property type="entry name" value="ArgRS_core"/>
</dbReference>
<dbReference type="HAMAP" id="MF_00123">
    <property type="entry name" value="Arg_tRNA_synth"/>
    <property type="match status" value="1"/>
</dbReference>
<keyword evidence="8 11" id="KW-0648">Protein biosynthesis</keyword>
<dbReference type="GO" id="GO:0004814">
    <property type="term" value="F:arginine-tRNA ligase activity"/>
    <property type="evidence" value="ECO:0007669"/>
    <property type="project" value="UniProtKB-UniRule"/>
</dbReference>
<dbReference type="EC" id="6.1.1.19" evidence="11"/>
<dbReference type="EMBL" id="QMIF01000004">
    <property type="protein sequence ID" value="TVM34558.1"/>
    <property type="molecule type" value="Genomic_DNA"/>
</dbReference>
<evidence type="ECO:0000256" key="2">
    <source>
        <dbReference type="ARBA" id="ARBA00005594"/>
    </source>
</evidence>
<dbReference type="GO" id="GO:0005737">
    <property type="term" value="C:cytoplasm"/>
    <property type="evidence" value="ECO:0007669"/>
    <property type="project" value="UniProtKB-SubCell"/>
</dbReference>
<evidence type="ECO:0000313" key="15">
    <source>
        <dbReference type="EMBL" id="TVM34558.1"/>
    </source>
</evidence>